<name>A0ACA9PP25_9GLOM</name>
<dbReference type="EMBL" id="CAJVQC010022207">
    <property type="protein sequence ID" value="CAG8716952.1"/>
    <property type="molecule type" value="Genomic_DNA"/>
</dbReference>
<evidence type="ECO:0000313" key="2">
    <source>
        <dbReference type="Proteomes" id="UP000789920"/>
    </source>
</evidence>
<accession>A0ACA9PP25</accession>
<dbReference type="Proteomes" id="UP000789920">
    <property type="component" value="Unassembled WGS sequence"/>
</dbReference>
<sequence>MNISEILAQRNGRKLGIKFYWHLSCQCGHKFSSSLCNANLKVNKKQVELVKKYHLQCSKCNQIAQFDGEKLLNKFLKEKVKQKLIYSFYKENFSQFNGELSEKKLKGHRQGLCEKCKELKRYYGEE</sequence>
<organism evidence="1 2">
    <name type="scientific">Racocetra persica</name>
    <dbReference type="NCBI Taxonomy" id="160502"/>
    <lineage>
        <taxon>Eukaryota</taxon>
        <taxon>Fungi</taxon>
        <taxon>Fungi incertae sedis</taxon>
        <taxon>Mucoromycota</taxon>
        <taxon>Glomeromycotina</taxon>
        <taxon>Glomeromycetes</taxon>
        <taxon>Diversisporales</taxon>
        <taxon>Gigasporaceae</taxon>
        <taxon>Racocetra</taxon>
    </lineage>
</organism>
<reference evidence="1" key="1">
    <citation type="submission" date="2021-06" db="EMBL/GenBank/DDBJ databases">
        <authorList>
            <person name="Kallberg Y."/>
            <person name="Tangrot J."/>
            <person name="Rosling A."/>
        </authorList>
    </citation>
    <scope>NUCLEOTIDE SEQUENCE</scope>
    <source>
        <strain evidence="1">MA461A</strain>
    </source>
</reference>
<protein>
    <submittedName>
        <fullName evidence="1">33109_t:CDS:1</fullName>
    </submittedName>
</protein>
<keyword evidence="2" id="KW-1185">Reference proteome</keyword>
<evidence type="ECO:0000313" key="1">
    <source>
        <dbReference type="EMBL" id="CAG8716952.1"/>
    </source>
</evidence>
<gene>
    <name evidence="1" type="ORF">RPERSI_LOCUS10972</name>
</gene>
<proteinExistence type="predicted"/>
<comment type="caution">
    <text evidence="1">The sequence shown here is derived from an EMBL/GenBank/DDBJ whole genome shotgun (WGS) entry which is preliminary data.</text>
</comment>